<proteinExistence type="inferred from homology"/>
<dbReference type="UniPathway" id="UPA00193"/>
<dbReference type="Gene3D" id="3.20.20.220">
    <property type="match status" value="1"/>
</dbReference>
<dbReference type="AlphaFoldDB" id="A0A2T5VBB1"/>
<protein>
    <recommendedName>
        <fullName evidence="9">Methylenetetrahydrofolate reductase</fullName>
    </recommendedName>
</protein>
<reference evidence="10 11" key="1">
    <citation type="submission" date="2018-04" db="EMBL/GenBank/DDBJ databases">
        <title>Genomic Encyclopedia of Archaeal and Bacterial Type Strains, Phase II (KMG-II): from individual species to whole genera.</title>
        <authorList>
            <person name="Goeker M."/>
        </authorList>
    </citation>
    <scope>NUCLEOTIDE SEQUENCE [LARGE SCALE GENOMIC DNA]</scope>
    <source>
        <strain evidence="10 11">DSM 23382</strain>
    </source>
</reference>
<keyword evidence="5 9" id="KW-0274">FAD</keyword>
<keyword evidence="4 9" id="KW-0285">Flavoprotein</keyword>
<dbReference type="OrthoDB" id="9812555at2"/>
<evidence type="ECO:0000313" key="10">
    <source>
        <dbReference type="EMBL" id="PTW61046.1"/>
    </source>
</evidence>
<comment type="caution">
    <text evidence="10">The sequence shown here is derived from an EMBL/GenBank/DDBJ whole genome shotgun (WGS) entry which is preliminary data.</text>
</comment>
<dbReference type="GO" id="GO:0035999">
    <property type="term" value="P:tetrahydrofolate interconversion"/>
    <property type="evidence" value="ECO:0007669"/>
    <property type="project" value="UniProtKB-UniPathway"/>
</dbReference>
<dbReference type="Proteomes" id="UP000244081">
    <property type="component" value="Unassembled WGS sequence"/>
</dbReference>
<keyword evidence="11" id="KW-1185">Reference proteome</keyword>
<evidence type="ECO:0000313" key="11">
    <source>
        <dbReference type="Proteomes" id="UP000244081"/>
    </source>
</evidence>
<dbReference type="GO" id="GO:0106312">
    <property type="term" value="F:methylenetetrahydrofolate reductase (NADH) activity"/>
    <property type="evidence" value="ECO:0007669"/>
    <property type="project" value="UniProtKB-EC"/>
</dbReference>
<evidence type="ECO:0000256" key="4">
    <source>
        <dbReference type="ARBA" id="ARBA00022630"/>
    </source>
</evidence>
<gene>
    <name evidence="10" type="ORF">C8N35_103228</name>
</gene>
<dbReference type="GO" id="GO:0009086">
    <property type="term" value="P:methionine biosynthetic process"/>
    <property type="evidence" value="ECO:0007669"/>
    <property type="project" value="TreeGrafter"/>
</dbReference>
<dbReference type="SUPFAM" id="SSF51730">
    <property type="entry name" value="FAD-linked oxidoreductase"/>
    <property type="match status" value="1"/>
</dbReference>
<evidence type="ECO:0000256" key="7">
    <source>
        <dbReference type="ARBA" id="ARBA00034478"/>
    </source>
</evidence>
<dbReference type="PANTHER" id="PTHR45754">
    <property type="entry name" value="METHYLENETETRAHYDROFOLATE REDUCTASE"/>
    <property type="match status" value="1"/>
</dbReference>
<evidence type="ECO:0000256" key="1">
    <source>
        <dbReference type="ARBA" id="ARBA00001974"/>
    </source>
</evidence>
<evidence type="ECO:0000256" key="5">
    <source>
        <dbReference type="ARBA" id="ARBA00022827"/>
    </source>
</evidence>
<organism evidence="10 11">
    <name type="scientific">Breoghania corrubedonensis</name>
    <dbReference type="NCBI Taxonomy" id="665038"/>
    <lineage>
        <taxon>Bacteria</taxon>
        <taxon>Pseudomonadati</taxon>
        <taxon>Pseudomonadota</taxon>
        <taxon>Alphaproteobacteria</taxon>
        <taxon>Hyphomicrobiales</taxon>
        <taxon>Stappiaceae</taxon>
        <taxon>Breoghania</taxon>
    </lineage>
</organism>
<dbReference type="GO" id="GO:0071949">
    <property type="term" value="F:FAD binding"/>
    <property type="evidence" value="ECO:0007669"/>
    <property type="project" value="TreeGrafter"/>
</dbReference>
<name>A0A2T5VBB1_9HYPH</name>
<evidence type="ECO:0000256" key="8">
    <source>
        <dbReference type="ARBA" id="ARBA00048628"/>
    </source>
</evidence>
<evidence type="ECO:0000256" key="2">
    <source>
        <dbReference type="ARBA" id="ARBA00004777"/>
    </source>
</evidence>
<comment type="pathway">
    <text evidence="7">Amino-acid biosynthesis; L-methionine biosynthesis via de novo pathway.</text>
</comment>
<comment type="pathway">
    <text evidence="2 9">One-carbon metabolism; tetrahydrofolate interconversion.</text>
</comment>
<keyword evidence="6 9" id="KW-0560">Oxidoreductase</keyword>
<evidence type="ECO:0000256" key="9">
    <source>
        <dbReference type="RuleBase" id="RU003862"/>
    </source>
</evidence>
<dbReference type="GO" id="GO:0005829">
    <property type="term" value="C:cytosol"/>
    <property type="evidence" value="ECO:0007669"/>
    <property type="project" value="TreeGrafter"/>
</dbReference>
<dbReference type="InterPro" id="IPR029041">
    <property type="entry name" value="FAD-linked_oxidoreductase-like"/>
</dbReference>
<comment type="cofactor">
    <cofactor evidence="1 9">
        <name>FAD</name>
        <dbReference type="ChEBI" id="CHEBI:57692"/>
    </cofactor>
</comment>
<dbReference type="EMBL" id="QAYG01000003">
    <property type="protein sequence ID" value="PTW61046.1"/>
    <property type="molecule type" value="Genomic_DNA"/>
</dbReference>
<accession>A0A2T5VBB1</accession>
<dbReference type="InterPro" id="IPR003171">
    <property type="entry name" value="Mehydrof_redctse-like"/>
</dbReference>
<dbReference type="RefSeq" id="WP_107989861.1">
    <property type="nucleotide sequence ID" value="NZ_QAYG01000003.1"/>
</dbReference>
<dbReference type="PANTHER" id="PTHR45754:SF3">
    <property type="entry name" value="METHYLENETETRAHYDROFOLATE REDUCTASE (NADPH)"/>
    <property type="match status" value="1"/>
</dbReference>
<sequence>MTEIRSETFAKAQNATAPRRLPLWLRGWSVEATMPEKAQIAALEGVLEPGCEIYLSSLPRIQLEDQLAAAVAVHEAGFVPVLHLAARKFVSEQQLADHLGAAGERAGVRKCLVIAGDLDVARGPFGSSLDLIDSSAFARSSVVEVGVGGYPEGHPFVGEESLAQSLATKVETARAAGMVPYVVSQFCFDSVRILHWLGWLRTFEPTLPVKLGVAGPIGAATLMKIALRCWVDVPSSGVRAVPQLVQKGAPDRIVGELDAGLKALHEQGALQLHLYTFGAIERTARWARAAQTTVELAYEM</sequence>
<evidence type="ECO:0000256" key="6">
    <source>
        <dbReference type="ARBA" id="ARBA00023002"/>
    </source>
</evidence>
<comment type="catalytic activity">
    <reaction evidence="8">
        <text>(6S)-5-methyl-5,6,7,8-tetrahydrofolate + NAD(+) = (6R)-5,10-methylene-5,6,7,8-tetrahydrofolate + NADH + H(+)</text>
        <dbReference type="Rhea" id="RHEA:19821"/>
        <dbReference type="ChEBI" id="CHEBI:15378"/>
        <dbReference type="ChEBI" id="CHEBI:15636"/>
        <dbReference type="ChEBI" id="CHEBI:18608"/>
        <dbReference type="ChEBI" id="CHEBI:57540"/>
        <dbReference type="ChEBI" id="CHEBI:57945"/>
        <dbReference type="EC" id="1.5.1.54"/>
    </reaction>
    <physiologicalReaction direction="right-to-left" evidence="8">
        <dbReference type="Rhea" id="RHEA:19823"/>
    </physiologicalReaction>
</comment>
<dbReference type="Pfam" id="PF02219">
    <property type="entry name" value="MTHFR"/>
    <property type="match status" value="1"/>
</dbReference>
<evidence type="ECO:0000256" key="3">
    <source>
        <dbReference type="ARBA" id="ARBA00006743"/>
    </source>
</evidence>
<comment type="similarity">
    <text evidence="3 9">Belongs to the methylenetetrahydrofolate reductase family.</text>
</comment>